<evidence type="ECO:0000259" key="16">
    <source>
        <dbReference type="Pfam" id="PF01814"/>
    </source>
</evidence>
<dbReference type="Pfam" id="PF00702">
    <property type="entry name" value="Hydrolase"/>
    <property type="match status" value="1"/>
</dbReference>
<feature type="transmembrane region" description="Helical" evidence="13">
    <location>
        <begin position="25"/>
        <end position="44"/>
    </location>
</feature>
<dbReference type="EMBL" id="CP022433">
    <property type="protein sequence ID" value="ASN28450.1"/>
    <property type="molecule type" value="Genomic_DNA"/>
</dbReference>
<feature type="transmembrane region" description="Helical" evidence="13">
    <location>
        <begin position="51"/>
        <end position="69"/>
    </location>
</feature>
<feature type="domain" description="Hemerythrin-like" evidence="16">
    <location>
        <begin position="638"/>
        <end position="774"/>
    </location>
</feature>
<evidence type="ECO:0000256" key="3">
    <source>
        <dbReference type="ARBA" id="ARBA00022475"/>
    </source>
</evidence>
<dbReference type="STRING" id="1355015.LK06_014345"/>
<dbReference type="CDD" id="cd12108">
    <property type="entry name" value="Hr-like"/>
    <property type="match status" value="1"/>
</dbReference>
<dbReference type="PRINTS" id="PR00119">
    <property type="entry name" value="CATATPASE"/>
</dbReference>
<keyword evidence="4 13" id="KW-0812">Transmembrane</keyword>
<keyword evidence="7" id="KW-0813">Transport</keyword>
<keyword evidence="7" id="KW-0187">Copper transport</keyword>
<dbReference type="InterPro" id="IPR023214">
    <property type="entry name" value="HAD_sf"/>
</dbReference>
<dbReference type="GO" id="GO:0006825">
    <property type="term" value="P:copper ion transport"/>
    <property type="evidence" value="ECO:0007669"/>
    <property type="project" value="UniProtKB-KW"/>
</dbReference>
<comment type="similarity">
    <text evidence="2 13">Belongs to the cation transport ATPase (P-type) (TC 3.A.3) family. Type IB subfamily.</text>
</comment>
<evidence type="ECO:0000256" key="10">
    <source>
        <dbReference type="ARBA" id="ARBA00022989"/>
    </source>
</evidence>
<keyword evidence="6 13" id="KW-0547">Nucleotide-binding</keyword>
<evidence type="ECO:0000313" key="18">
    <source>
        <dbReference type="Proteomes" id="UP000031501"/>
    </source>
</evidence>
<dbReference type="Proteomes" id="UP000031501">
    <property type="component" value="Chromosome"/>
</dbReference>
<dbReference type="InterPro" id="IPR036412">
    <property type="entry name" value="HAD-like_sf"/>
</dbReference>
<keyword evidence="8 13" id="KW-0067">ATP-binding</keyword>
<keyword evidence="18" id="KW-1185">Reference proteome</keyword>
<dbReference type="RefSeq" id="WP_086083690.1">
    <property type="nucleotide sequence ID" value="NZ_CP021080.1"/>
</dbReference>
<feature type="transmembrane region" description="Helical" evidence="13">
    <location>
        <begin position="271"/>
        <end position="292"/>
    </location>
</feature>
<dbReference type="Gene3D" id="1.20.120.520">
    <property type="entry name" value="nmb1532 protein domain like"/>
    <property type="match status" value="1"/>
</dbReference>
<feature type="transmembrane region" description="Helical" evidence="13">
    <location>
        <begin position="81"/>
        <end position="109"/>
    </location>
</feature>
<proteinExistence type="inferred from homology"/>
<gene>
    <name evidence="17" type="ORF">LK07_15480</name>
</gene>
<reference evidence="17 18" key="1">
    <citation type="submission" date="2017-07" db="EMBL/GenBank/DDBJ databases">
        <title>Genome sequence of Streptomyces pluripotens MUSC 137T.</title>
        <authorList>
            <person name="Ser H.-L."/>
            <person name="Lee L.-H."/>
        </authorList>
    </citation>
    <scope>NUCLEOTIDE SEQUENCE [LARGE SCALE GENOMIC DNA]</scope>
    <source>
        <strain evidence="17 18">MUSC 137</strain>
    </source>
</reference>
<dbReference type="GO" id="GO:0019829">
    <property type="term" value="F:ATPase-coupled monoatomic cation transmembrane transporter activity"/>
    <property type="evidence" value="ECO:0007669"/>
    <property type="project" value="InterPro"/>
</dbReference>
<dbReference type="Gene3D" id="2.70.150.10">
    <property type="entry name" value="Calcium-transporting ATPase, cytoplasmic transduction domain A"/>
    <property type="match status" value="1"/>
</dbReference>
<dbReference type="SUPFAM" id="SSF56784">
    <property type="entry name" value="HAD-like"/>
    <property type="match status" value="1"/>
</dbReference>
<dbReference type="Gene3D" id="3.40.50.1000">
    <property type="entry name" value="HAD superfamily/HAD-like"/>
    <property type="match status" value="1"/>
</dbReference>
<evidence type="ECO:0000256" key="4">
    <source>
        <dbReference type="ARBA" id="ARBA00022692"/>
    </source>
</evidence>
<dbReference type="GO" id="GO:0016887">
    <property type="term" value="F:ATP hydrolysis activity"/>
    <property type="evidence" value="ECO:0007669"/>
    <property type="project" value="InterPro"/>
</dbReference>
<keyword evidence="5 13" id="KW-0479">Metal-binding</keyword>
<evidence type="ECO:0000259" key="15">
    <source>
        <dbReference type="Pfam" id="PF00122"/>
    </source>
</evidence>
<dbReference type="GO" id="GO:0015086">
    <property type="term" value="F:cadmium ion transmembrane transporter activity"/>
    <property type="evidence" value="ECO:0007669"/>
    <property type="project" value="TreeGrafter"/>
</dbReference>
<dbReference type="InterPro" id="IPR008250">
    <property type="entry name" value="ATPase_P-typ_transduc_dom_A_sf"/>
</dbReference>
<dbReference type="GO" id="GO:0005886">
    <property type="term" value="C:plasma membrane"/>
    <property type="evidence" value="ECO:0007669"/>
    <property type="project" value="UniProtKB-SubCell"/>
</dbReference>
<keyword evidence="7" id="KW-0406">Ion transport</keyword>
<dbReference type="PANTHER" id="PTHR48085:SF5">
    <property type="entry name" value="CADMIUM_ZINC-TRANSPORTING ATPASE HMA4-RELATED"/>
    <property type="match status" value="1"/>
</dbReference>
<dbReference type="InterPro" id="IPR059000">
    <property type="entry name" value="ATPase_P-type_domA"/>
</dbReference>
<keyword evidence="10 13" id="KW-1133">Transmembrane helix</keyword>
<sequence>MKHPTHAARETRPASAGGSVRLEPVLLAVTAAALTAGGGAWLAGAGDLADLFWALGTVFAVVPAVGWVIGALRHGRAGVDLIAVLALVGTLAVREYLAGALIALMLATGRTLEAAAQRRASHDLRALLEHAPRSARRRTGTTVTTVPLSEVAVGDLLVVAPGEVVPVDGRVESTAAVLDESVLTGEPLHVERPRGEAVRSGVINAGGAFELRATATEQDSTYAGIVRLAQQAGAESAPVVRLADRYAAWFLPLSLAVAGLAWLISGSAVRAVAVLVVATPCPLLLAAPVAIVSGLSRASRLGVVIRDGGALENLGRARTLLLDKTGTLTRGRPRVLDVTAAPGHKPAEVLRLAASLDQYSPHVLARAIVDTARERKLELSAPSGVTEEPGRGATGTVDGQQVSVGRLDPGDVRPAWARAVDNRALLDGAAVAWLTVGGEPAGAVLLRDPLRHDAPRTLRHLRAAGIERLLMLTGDRAAPAREVAAVLGLDDVRAELSPADKVAAVRTERERAVTVMVGDGVNDAPALAAADVGVAMGARGSTASSEAADIVLTTDRVDRLADAVTIAQRARRIAVQSALGGMLMSLAAMAAAAVGLLPPAAGALLQEGIDVAVILNALRALRVGQTARPALTPAAEALIHRFAAEHDDLQDVLEAVRDAADRLSASPGPDALAAVAETHRLLAERLLPHEYAEEHQLYPALAPTLGGPEATATMSRAHSEIERLARRIATHVELARADGGLAPGQLDDLRSCLYGLNTVLRLHFTQEEENYFSLAP</sequence>
<evidence type="ECO:0000256" key="1">
    <source>
        <dbReference type="ARBA" id="ARBA00004651"/>
    </source>
</evidence>
<dbReference type="InterPro" id="IPR012312">
    <property type="entry name" value="Hemerythrin-like"/>
</dbReference>
<dbReference type="AlphaFoldDB" id="A0A221P8B6"/>
<dbReference type="GO" id="GO:0005524">
    <property type="term" value="F:ATP binding"/>
    <property type="evidence" value="ECO:0007669"/>
    <property type="project" value="UniProtKB-UniRule"/>
</dbReference>
<keyword evidence="11" id="KW-0186">Copper</keyword>
<dbReference type="FunFam" id="2.70.150.10:FF:000020">
    <property type="entry name" value="Copper-exporting P-type ATPase A"/>
    <property type="match status" value="1"/>
</dbReference>
<keyword evidence="3 13" id="KW-1003">Cell membrane</keyword>
<organism evidence="17 18">
    <name type="scientific">Streptomyces pluripotens</name>
    <dbReference type="NCBI Taxonomy" id="1355015"/>
    <lineage>
        <taxon>Bacteria</taxon>
        <taxon>Bacillati</taxon>
        <taxon>Actinomycetota</taxon>
        <taxon>Actinomycetes</taxon>
        <taxon>Kitasatosporales</taxon>
        <taxon>Streptomycetaceae</taxon>
        <taxon>Streptomyces</taxon>
    </lineage>
</organism>
<feature type="domain" description="P-type ATPase A" evidence="15">
    <location>
        <begin position="130"/>
        <end position="230"/>
    </location>
</feature>
<feature type="transmembrane region" description="Helical" evidence="13">
    <location>
        <begin position="246"/>
        <end position="265"/>
    </location>
</feature>
<dbReference type="InterPro" id="IPR023299">
    <property type="entry name" value="ATPase_P-typ_cyto_dom_N"/>
</dbReference>
<evidence type="ECO:0000256" key="8">
    <source>
        <dbReference type="ARBA" id="ARBA00022840"/>
    </source>
</evidence>
<evidence type="ECO:0000256" key="6">
    <source>
        <dbReference type="ARBA" id="ARBA00022741"/>
    </source>
</evidence>
<keyword evidence="12 13" id="KW-0472">Membrane</keyword>
<evidence type="ECO:0000313" key="17">
    <source>
        <dbReference type="EMBL" id="ASN28450.1"/>
    </source>
</evidence>
<dbReference type="PROSITE" id="PS00154">
    <property type="entry name" value="ATPASE_E1_E2"/>
    <property type="match status" value="1"/>
</dbReference>
<evidence type="ECO:0000256" key="7">
    <source>
        <dbReference type="ARBA" id="ARBA00022796"/>
    </source>
</evidence>
<dbReference type="InterPro" id="IPR023298">
    <property type="entry name" value="ATPase_P-typ_TM_dom_sf"/>
</dbReference>
<comment type="subcellular location">
    <subcellularLocation>
        <location evidence="1">Cell membrane</location>
        <topology evidence="1">Multi-pass membrane protein</topology>
    </subcellularLocation>
</comment>
<dbReference type="NCBIfam" id="TIGR01494">
    <property type="entry name" value="ATPase_P-type"/>
    <property type="match status" value="2"/>
</dbReference>
<dbReference type="Pfam" id="PF01814">
    <property type="entry name" value="Hemerythrin"/>
    <property type="match status" value="1"/>
</dbReference>
<dbReference type="InterPro" id="IPR051014">
    <property type="entry name" value="Cation_Transport_ATPase_IB"/>
</dbReference>
<dbReference type="Gene3D" id="3.40.1110.10">
    <property type="entry name" value="Calcium-transporting ATPase, cytoplasmic domain N"/>
    <property type="match status" value="1"/>
</dbReference>
<evidence type="ECO:0000256" key="2">
    <source>
        <dbReference type="ARBA" id="ARBA00006024"/>
    </source>
</evidence>
<dbReference type="InterPro" id="IPR001757">
    <property type="entry name" value="P_typ_ATPase"/>
</dbReference>
<evidence type="ECO:0000256" key="11">
    <source>
        <dbReference type="ARBA" id="ARBA00023008"/>
    </source>
</evidence>
<dbReference type="InterPro" id="IPR027256">
    <property type="entry name" value="P-typ_ATPase_IB"/>
</dbReference>
<name>A0A221P8B6_9ACTN</name>
<feature type="region of interest" description="Disordered" evidence="14">
    <location>
        <begin position="380"/>
        <end position="405"/>
    </location>
</feature>
<evidence type="ECO:0000256" key="5">
    <source>
        <dbReference type="ARBA" id="ARBA00022723"/>
    </source>
</evidence>
<dbReference type="SUPFAM" id="SSF81665">
    <property type="entry name" value="Calcium ATPase, transmembrane domain M"/>
    <property type="match status" value="1"/>
</dbReference>
<dbReference type="OrthoDB" id="7059309at2"/>
<dbReference type="GO" id="GO:0046872">
    <property type="term" value="F:metal ion binding"/>
    <property type="evidence" value="ECO:0007669"/>
    <property type="project" value="UniProtKB-KW"/>
</dbReference>
<evidence type="ECO:0000256" key="14">
    <source>
        <dbReference type="SAM" id="MobiDB-lite"/>
    </source>
</evidence>
<dbReference type="InterPro" id="IPR018303">
    <property type="entry name" value="ATPase_P-typ_P_site"/>
</dbReference>
<dbReference type="SUPFAM" id="SSF81653">
    <property type="entry name" value="Calcium ATPase, transduction domain A"/>
    <property type="match status" value="1"/>
</dbReference>
<evidence type="ECO:0000256" key="12">
    <source>
        <dbReference type="ARBA" id="ARBA00023136"/>
    </source>
</evidence>
<evidence type="ECO:0000256" key="13">
    <source>
        <dbReference type="RuleBase" id="RU362081"/>
    </source>
</evidence>
<dbReference type="PANTHER" id="PTHR48085">
    <property type="entry name" value="CADMIUM/ZINC-TRANSPORTING ATPASE HMA2-RELATED"/>
    <property type="match status" value="1"/>
</dbReference>
<dbReference type="NCBIfam" id="TIGR01525">
    <property type="entry name" value="ATPase-IB_hvy"/>
    <property type="match status" value="1"/>
</dbReference>
<evidence type="ECO:0000256" key="9">
    <source>
        <dbReference type="ARBA" id="ARBA00022967"/>
    </source>
</evidence>
<protein>
    <submittedName>
        <fullName evidence="17">Heavy metal translocating P-type ATPase</fullName>
    </submittedName>
</protein>
<accession>A0A221P8B6</accession>
<dbReference type="Pfam" id="PF00122">
    <property type="entry name" value="E1-E2_ATPase"/>
    <property type="match status" value="1"/>
</dbReference>
<keyword evidence="9" id="KW-1278">Translocase</keyword>